<dbReference type="OMA" id="FPEIERC"/>
<keyword evidence="10" id="KW-0333">Golgi apparatus</keyword>
<evidence type="ECO:0000256" key="6">
    <source>
        <dbReference type="ARBA" id="ARBA00022597"/>
    </source>
</evidence>
<comment type="function">
    <text evidence="12">Mediates both low-affinity uptake and efflux of sugar across the membrane.</text>
</comment>
<dbReference type="PANTHER" id="PTHR10791:SF224">
    <property type="entry name" value="SUGAR TRANSPORTER SWEET"/>
    <property type="match status" value="1"/>
</dbReference>
<dbReference type="PANTHER" id="PTHR10791">
    <property type="entry name" value="RAG1-ACTIVATING PROTEIN 1"/>
    <property type="match status" value="1"/>
</dbReference>
<feature type="transmembrane region" description="Helical" evidence="12">
    <location>
        <begin position="47"/>
        <end position="65"/>
    </location>
</feature>
<dbReference type="Gene3D" id="1.20.1280.290">
    <property type="match status" value="2"/>
</dbReference>
<dbReference type="OrthoDB" id="409725at2759"/>
<dbReference type="STRING" id="436017.A4RVT1"/>
<feature type="transmembrane region" description="Helical" evidence="12">
    <location>
        <begin position="6"/>
        <end position="26"/>
    </location>
</feature>
<feature type="transmembrane region" description="Helical" evidence="12">
    <location>
        <begin position="167"/>
        <end position="186"/>
    </location>
</feature>
<dbReference type="EMBL" id="CP000584">
    <property type="protein sequence ID" value="ABO95756.1"/>
    <property type="molecule type" value="Genomic_DNA"/>
</dbReference>
<protein>
    <recommendedName>
        <fullName evidence="12">Bidirectional sugar transporter SWEET</fullName>
    </recommendedName>
</protein>
<dbReference type="eggNOG" id="KOG1623">
    <property type="taxonomic scope" value="Eukaryota"/>
</dbReference>
<reference evidence="13 14" key="1">
    <citation type="journal article" date="2007" name="Proc. Natl. Acad. Sci. U.S.A.">
        <title>The tiny eukaryote Ostreococcus provides genomic insights into the paradox of plankton speciation.</title>
        <authorList>
            <person name="Palenik B."/>
            <person name="Grimwood J."/>
            <person name="Aerts A."/>
            <person name="Rouze P."/>
            <person name="Salamov A."/>
            <person name="Putnam N."/>
            <person name="Dupont C."/>
            <person name="Jorgensen R."/>
            <person name="Derelle E."/>
            <person name="Rombauts S."/>
            <person name="Zhou K."/>
            <person name="Otillar R."/>
            <person name="Merchant S.S."/>
            <person name="Podell S."/>
            <person name="Gaasterland T."/>
            <person name="Napoli C."/>
            <person name="Gendler K."/>
            <person name="Manuell A."/>
            <person name="Tai V."/>
            <person name="Vallon O."/>
            <person name="Piganeau G."/>
            <person name="Jancek S."/>
            <person name="Heijde M."/>
            <person name="Jabbari K."/>
            <person name="Bowler C."/>
            <person name="Lohr M."/>
            <person name="Robbens S."/>
            <person name="Werner G."/>
            <person name="Dubchak I."/>
            <person name="Pazour G.J."/>
            <person name="Ren Q."/>
            <person name="Paulsen I."/>
            <person name="Delwiche C."/>
            <person name="Schmutz J."/>
            <person name="Rokhsar D."/>
            <person name="Van de Peer Y."/>
            <person name="Moreau H."/>
            <person name="Grigoriev I.V."/>
        </authorList>
    </citation>
    <scope>NUCLEOTIDE SEQUENCE [LARGE SCALE GENOMIC DNA]</scope>
    <source>
        <strain evidence="13 14">CCE9901</strain>
    </source>
</reference>
<dbReference type="Pfam" id="PF03083">
    <property type="entry name" value="MtN3_slv"/>
    <property type="match status" value="2"/>
</dbReference>
<organism evidence="13 14">
    <name type="scientific">Ostreococcus lucimarinus (strain CCE9901)</name>
    <dbReference type="NCBI Taxonomy" id="436017"/>
    <lineage>
        <taxon>Eukaryota</taxon>
        <taxon>Viridiplantae</taxon>
        <taxon>Chlorophyta</taxon>
        <taxon>Mamiellophyceae</taxon>
        <taxon>Mamiellales</taxon>
        <taxon>Bathycoccaceae</taxon>
        <taxon>Ostreococcus</taxon>
    </lineage>
</organism>
<keyword evidence="5" id="KW-1003">Cell membrane</keyword>
<evidence type="ECO:0000256" key="5">
    <source>
        <dbReference type="ARBA" id="ARBA00022475"/>
    </source>
</evidence>
<evidence type="ECO:0000313" key="13">
    <source>
        <dbReference type="EMBL" id="ABO95756.1"/>
    </source>
</evidence>
<name>A4RVT1_OSTLU</name>
<evidence type="ECO:0000256" key="9">
    <source>
        <dbReference type="ARBA" id="ARBA00022989"/>
    </source>
</evidence>
<dbReference type="GO" id="GO:0005886">
    <property type="term" value="C:plasma membrane"/>
    <property type="evidence" value="ECO:0007669"/>
    <property type="project" value="UniProtKB-SubCell"/>
</dbReference>
<evidence type="ECO:0000256" key="2">
    <source>
        <dbReference type="ARBA" id="ARBA00004653"/>
    </source>
</evidence>
<accession>A4RVT1</accession>
<dbReference type="GO" id="GO:0051119">
    <property type="term" value="F:sugar transmembrane transporter activity"/>
    <property type="evidence" value="ECO:0007669"/>
    <property type="project" value="InterPro"/>
</dbReference>
<dbReference type="HOGENOM" id="CLU_048643_2_3_1"/>
<keyword evidence="9 12" id="KW-1133">Transmembrane helix</keyword>
<sequence length="242" mass="26589">MGDTRDALTLWFAPALGSALAQVMFLSPFPEIERCKTKRSLGHLNALPYPFVAANCAAWMIYGGISGNYWVYIPNFTGYFCGTYYSFVAYALDEKIRGTMERIVAVLIILVSFIGMVVSCVMKNSSESARLVVAGILANLILVVYYSAPLSTMAEVVRTKDSKSMHFPLVFCNGLNGLCWTTYGIALNDWWIAAPNLFGSVLSIVQVVLIFLYPSSERLRSRITPTPSVEGLVSMSSDSSPL</sequence>
<feature type="transmembrane region" description="Helical" evidence="12">
    <location>
        <begin position="192"/>
        <end position="213"/>
    </location>
</feature>
<feature type="transmembrane region" description="Helical" evidence="12">
    <location>
        <begin position="128"/>
        <end position="146"/>
    </location>
</feature>
<keyword evidence="8" id="KW-0677">Repeat</keyword>
<feature type="transmembrane region" description="Helical" evidence="12">
    <location>
        <begin position="71"/>
        <end position="92"/>
    </location>
</feature>
<keyword evidence="6 12" id="KW-0762">Sugar transport</keyword>
<keyword evidence="7 12" id="KW-0812">Transmembrane</keyword>
<evidence type="ECO:0000256" key="10">
    <source>
        <dbReference type="ARBA" id="ARBA00023034"/>
    </source>
</evidence>
<keyword evidence="11 12" id="KW-0472">Membrane</keyword>
<evidence type="ECO:0000256" key="11">
    <source>
        <dbReference type="ARBA" id="ARBA00023136"/>
    </source>
</evidence>
<dbReference type="InterPro" id="IPR004316">
    <property type="entry name" value="SWEET_rpt"/>
</dbReference>
<dbReference type="RefSeq" id="XP_001417463.1">
    <property type="nucleotide sequence ID" value="XM_001417426.1"/>
</dbReference>
<comment type="similarity">
    <text evidence="3 12">Belongs to the SWEET sugar transporter family.</text>
</comment>
<comment type="subcellular location">
    <subcellularLocation>
        <location evidence="1 12">Cell membrane</location>
        <topology evidence="1 12">Multi-pass membrane protein</topology>
    </subcellularLocation>
    <subcellularLocation>
        <location evidence="2">Golgi apparatus membrane</location>
        <topology evidence="2">Multi-pass membrane protein</topology>
    </subcellularLocation>
</comment>
<dbReference type="Gramene" id="ABO95756">
    <property type="protein sequence ID" value="ABO95756"/>
    <property type="gene ID" value="OSTLU_31086"/>
</dbReference>
<dbReference type="AlphaFoldDB" id="A4RVT1"/>
<evidence type="ECO:0000256" key="8">
    <source>
        <dbReference type="ARBA" id="ARBA00022737"/>
    </source>
</evidence>
<dbReference type="InterPro" id="IPR047664">
    <property type="entry name" value="SWEET"/>
</dbReference>
<dbReference type="KEGG" id="olu:OSTLU_31086"/>
<feature type="transmembrane region" description="Helical" evidence="12">
    <location>
        <begin position="104"/>
        <end position="122"/>
    </location>
</feature>
<dbReference type="FunFam" id="1.20.1280.290:FF:000004">
    <property type="entry name" value="Sugar transporter SWEET"/>
    <property type="match status" value="1"/>
</dbReference>
<dbReference type="Proteomes" id="UP000001568">
    <property type="component" value="Chromosome 4"/>
</dbReference>
<evidence type="ECO:0000256" key="12">
    <source>
        <dbReference type="RuleBase" id="RU910715"/>
    </source>
</evidence>
<evidence type="ECO:0000256" key="3">
    <source>
        <dbReference type="ARBA" id="ARBA00007809"/>
    </source>
</evidence>
<dbReference type="GeneID" id="5001631"/>
<evidence type="ECO:0000256" key="4">
    <source>
        <dbReference type="ARBA" id="ARBA00022448"/>
    </source>
</evidence>
<evidence type="ECO:0000313" key="14">
    <source>
        <dbReference type="Proteomes" id="UP000001568"/>
    </source>
</evidence>
<gene>
    <name evidence="13" type="ORF">OSTLU_31086</name>
</gene>
<dbReference type="GO" id="GO:0000139">
    <property type="term" value="C:Golgi membrane"/>
    <property type="evidence" value="ECO:0007669"/>
    <property type="project" value="UniProtKB-SubCell"/>
</dbReference>
<evidence type="ECO:0000256" key="7">
    <source>
        <dbReference type="ARBA" id="ARBA00022692"/>
    </source>
</evidence>
<evidence type="ECO:0000256" key="1">
    <source>
        <dbReference type="ARBA" id="ARBA00004651"/>
    </source>
</evidence>
<proteinExistence type="inferred from homology"/>
<keyword evidence="14" id="KW-1185">Reference proteome</keyword>
<keyword evidence="4 12" id="KW-0813">Transport</keyword>